<proteinExistence type="predicted"/>
<dbReference type="AlphaFoldDB" id="A0A4C1X588"/>
<feature type="compositionally biased region" description="Basic and acidic residues" evidence="1">
    <location>
        <begin position="132"/>
        <end position="141"/>
    </location>
</feature>
<reference evidence="2 3" key="1">
    <citation type="journal article" date="2019" name="Commun. Biol.">
        <title>The bagworm genome reveals a unique fibroin gene that provides high tensile strength.</title>
        <authorList>
            <person name="Kono N."/>
            <person name="Nakamura H."/>
            <person name="Ohtoshi R."/>
            <person name="Tomita M."/>
            <person name="Numata K."/>
            <person name="Arakawa K."/>
        </authorList>
    </citation>
    <scope>NUCLEOTIDE SEQUENCE [LARGE SCALE GENOMIC DNA]</scope>
</reference>
<sequence>MFTAPLSDGRSMSMRTAFEPRGTDFDPDQGRIERFVLDLNQNVAHPPRLGGRVQPLVDVMTTGVDFEPDYGFIQSPGKKGEKATFVLTKTIEETDTEPGARRRQSFLGQVKGESIFEPRETKSGLISEATIDGDHRGNAEK</sequence>
<comment type="caution">
    <text evidence="2">The sequence shown here is derived from an EMBL/GenBank/DDBJ whole genome shotgun (WGS) entry which is preliminary data.</text>
</comment>
<gene>
    <name evidence="2" type="ORF">EVAR_41341_1</name>
</gene>
<evidence type="ECO:0000313" key="3">
    <source>
        <dbReference type="Proteomes" id="UP000299102"/>
    </source>
</evidence>
<protein>
    <submittedName>
        <fullName evidence="2">Uncharacterized protein</fullName>
    </submittedName>
</protein>
<dbReference type="Proteomes" id="UP000299102">
    <property type="component" value="Unassembled WGS sequence"/>
</dbReference>
<feature type="region of interest" description="Disordered" evidence="1">
    <location>
        <begin position="94"/>
        <end position="141"/>
    </location>
</feature>
<evidence type="ECO:0000313" key="2">
    <source>
        <dbReference type="EMBL" id="GBP57447.1"/>
    </source>
</evidence>
<organism evidence="2 3">
    <name type="scientific">Eumeta variegata</name>
    <name type="common">Bagworm moth</name>
    <name type="synonym">Eumeta japonica</name>
    <dbReference type="NCBI Taxonomy" id="151549"/>
    <lineage>
        <taxon>Eukaryota</taxon>
        <taxon>Metazoa</taxon>
        <taxon>Ecdysozoa</taxon>
        <taxon>Arthropoda</taxon>
        <taxon>Hexapoda</taxon>
        <taxon>Insecta</taxon>
        <taxon>Pterygota</taxon>
        <taxon>Neoptera</taxon>
        <taxon>Endopterygota</taxon>
        <taxon>Lepidoptera</taxon>
        <taxon>Glossata</taxon>
        <taxon>Ditrysia</taxon>
        <taxon>Tineoidea</taxon>
        <taxon>Psychidae</taxon>
        <taxon>Oiketicinae</taxon>
        <taxon>Eumeta</taxon>
    </lineage>
</organism>
<name>A0A4C1X588_EUMVA</name>
<evidence type="ECO:0000256" key="1">
    <source>
        <dbReference type="SAM" id="MobiDB-lite"/>
    </source>
</evidence>
<feature type="region of interest" description="Disordered" evidence="1">
    <location>
        <begin position="1"/>
        <end position="27"/>
    </location>
</feature>
<accession>A0A4C1X588</accession>
<keyword evidence="3" id="KW-1185">Reference proteome</keyword>
<dbReference type="EMBL" id="BGZK01000716">
    <property type="protein sequence ID" value="GBP57447.1"/>
    <property type="molecule type" value="Genomic_DNA"/>
</dbReference>